<feature type="region of interest" description="Disordered" evidence="1">
    <location>
        <begin position="76"/>
        <end position="131"/>
    </location>
</feature>
<keyword evidence="3" id="KW-1185">Reference proteome</keyword>
<dbReference type="AlphaFoldDB" id="A0A5A7R441"/>
<organism evidence="2 3">
    <name type="scientific">Striga asiatica</name>
    <name type="common">Asiatic witchweed</name>
    <name type="synonym">Buchnera asiatica</name>
    <dbReference type="NCBI Taxonomy" id="4170"/>
    <lineage>
        <taxon>Eukaryota</taxon>
        <taxon>Viridiplantae</taxon>
        <taxon>Streptophyta</taxon>
        <taxon>Embryophyta</taxon>
        <taxon>Tracheophyta</taxon>
        <taxon>Spermatophyta</taxon>
        <taxon>Magnoliopsida</taxon>
        <taxon>eudicotyledons</taxon>
        <taxon>Gunneridae</taxon>
        <taxon>Pentapetalae</taxon>
        <taxon>asterids</taxon>
        <taxon>lamiids</taxon>
        <taxon>Lamiales</taxon>
        <taxon>Orobanchaceae</taxon>
        <taxon>Buchnereae</taxon>
        <taxon>Striga</taxon>
    </lineage>
</organism>
<reference evidence="3" key="1">
    <citation type="journal article" date="2019" name="Curr. Biol.">
        <title>Genome Sequence of Striga asiatica Provides Insight into the Evolution of Plant Parasitism.</title>
        <authorList>
            <person name="Yoshida S."/>
            <person name="Kim S."/>
            <person name="Wafula E.K."/>
            <person name="Tanskanen J."/>
            <person name="Kim Y.M."/>
            <person name="Honaas L."/>
            <person name="Yang Z."/>
            <person name="Spallek T."/>
            <person name="Conn C.E."/>
            <person name="Ichihashi Y."/>
            <person name="Cheong K."/>
            <person name="Cui S."/>
            <person name="Der J.P."/>
            <person name="Gundlach H."/>
            <person name="Jiao Y."/>
            <person name="Hori C."/>
            <person name="Ishida J.K."/>
            <person name="Kasahara H."/>
            <person name="Kiba T."/>
            <person name="Kim M.S."/>
            <person name="Koo N."/>
            <person name="Laohavisit A."/>
            <person name="Lee Y.H."/>
            <person name="Lumba S."/>
            <person name="McCourt P."/>
            <person name="Mortimer J.C."/>
            <person name="Mutuku J.M."/>
            <person name="Nomura T."/>
            <person name="Sasaki-Sekimoto Y."/>
            <person name="Seto Y."/>
            <person name="Wang Y."/>
            <person name="Wakatake T."/>
            <person name="Sakakibara H."/>
            <person name="Demura T."/>
            <person name="Yamaguchi S."/>
            <person name="Yoneyama K."/>
            <person name="Manabe R.I."/>
            <person name="Nelson D.C."/>
            <person name="Schulman A.H."/>
            <person name="Timko M.P."/>
            <person name="dePamphilis C.W."/>
            <person name="Choi D."/>
            <person name="Shirasu K."/>
        </authorList>
    </citation>
    <scope>NUCLEOTIDE SEQUENCE [LARGE SCALE GENOMIC DNA]</scope>
    <source>
        <strain evidence="3">cv. UVA1</strain>
    </source>
</reference>
<sequence length="131" mass="14512">MASDPFRCPIATNGKGNKLMKTYQEGNRITETDSNGSATEQVFNKRTKTTNEANISQEFGDMEYAIFSHKHDNTTLTTPTMFPSSRQSTTGPTENASVFIDLGQDDPIQPIVEKRKRGRPRNIRGSTSGIP</sequence>
<dbReference type="Proteomes" id="UP000325081">
    <property type="component" value="Unassembled WGS sequence"/>
</dbReference>
<name>A0A5A7R441_STRAF</name>
<accession>A0A5A7R441</accession>
<evidence type="ECO:0000313" key="2">
    <source>
        <dbReference type="EMBL" id="GER52435.1"/>
    </source>
</evidence>
<evidence type="ECO:0000313" key="3">
    <source>
        <dbReference type="Proteomes" id="UP000325081"/>
    </source>
</evidence>
<comment type="caution">
    <text evidence="2">The sequence shown here is derived from an EMBL/GenBank/DDBJ whole genome shotgun (WGS) entry which is preliminary data.</text>
</comment>
<proteinExistence type="predicted"/>
<feature type="compositionally biased region" description="Polar residues" evidence="1">
    <location>
        <begin position="76"/>
        <end position="96"/>
    </location>
</feature>
<feature type="non-terminal residue" evidence="2">
    <location>
        <position position="131"/>
    </location>
</feature>
<evidence type="ECO:0000256" key="1">
    <source>
        <dbReference type="SAM" id="MobiDB-lite"/>
    </source>
</evidence>
<protein>
    <submittedName>
        <fullName evidence="2">Trimethylamine corrinoid protein 1</fullName>
    </submittedName>
</protein>
<gene>
    <name evidence="2" type="ORF">STAS_29887</name>
</gene>
<dbReference type="EMBL" id="BKCP01010337">
    <property type="protein sequence ID" value="GER52435.1"/>
    <property type="molecule type" value="Genomic_DNA"/>
</dbReference>